<dbReference type="OrthoDB" id="2747330at2759"/>
<dbReference type="GO" id="GO:0004190">
    <property type="term" value="F:aspartic-type endopeptidase activity"/>
    <property type="evidence" value="ECO:0007669"/>
    <property type="project" value="UniProtKB-KW"/>
</dbReference>
<gene>
    <name evidence="16" type="ORF">TRIADDRAFT_55204</name>
</gene>
<dbReference type="SUPFAM" id="SSF50630">
    <property type="entry name" value="Acid proteases"/>
    <property type="match status" value="1"/>
</dbReference>
<dbReference type="PRINTS" id="PR00792">
    <property type="entry name" value="PEPSIN"/>
</dbReference>
<evidence type="ECO:0000256" key="8">
    <source>
        <dbReference type="ARBA" id="ARBA00022989"/>
    </source>
</evidence>
<dbReference type="PANTHER" id="PTHR47965">
    <property type="entry name" value="ASPARTYL PROTEASE-RELATED"/>
    <property type="match status" value="1"/>
</dbReference>
<reference evidence="16 17" key="1">
    <citation type="journal article" date="2008" name="Nature">
        <title>The Trichoplax genome and the nature of placozoans.</title>
        <authorList>
            <person name="Srivastava M."/>
            <person name="Begovic E."/>
            <person name="Chapman J."/>
            <person name="Putnam N.H."/>
            <person name="Hellsten U."/>
            <person name="Kawashima T."/>
            <person name="Kuo A."/>
            <person name="Mitros T."/>
            <person name="Salamov A."/>
            <person name="Carpenter M.L."/>
            <person name="Signorovitch A.Y."/>
            <person name="Moreno M.A."/>
            <person name="Kamm K."/>
            <person name="Grimwood J."/>
            <person name="Schmutz J."/>
            <person name="Shapiro H."/>
            <person name="Grigoriev I.V."/>
            <person name="Buss L.W."/>
            <person name="Schierwater B."/>
            <person name="Dellaporta S.L."/>
            <person name="Rokhsar D.S."/>
        </authorList>
    </citation>
    <scope>NUCLEOTIDE SEQUENCE [LARGE SCALE GENOMIC DNA]</scope>
    <source>
        <strain evidence="16 17">Grell-BS-1999</strain>
    </source>
</reference>
<evidence type="ECO:0000256" key="9">
    <source>
        <dbReference type="ARBA" id="ARBA00023136"/>
    </source>
</evidence>
<proteinExistence type="inferred from homology"/>
<feature type="region of interest" description="Disordered" evidence="12">
    <location>
        <begin position="468"/>
        <end position="505"/>
    </location>
</feature>
<evidence type="ECO:0000256" key="13">
    <source>
        <dbReference type="SAM" id="Phobius"/>
    </source>
</evidence>
<feature type="chain" id="PRO_5002798308" description="Peptidase A1 domain-containing protein" evidence="14">
    <location>
        <begin position="20"/>
        <end position="505"/>
    </location>
</feature>
<comment type="subcellular location">
    <subcellularLocation>
        <location evidence="1">Membrane</location>
        <topology evidence="1">Single-pass type I membrane protein</topology>
    </subcellularLocation>
</comment>
<dbReference type="OMA" id="CYKFAIF"/>
<evidence type="ECO:0000256" key="7">
    <source>
        <dbReference type="ARBA" id="ARBA00022801"/>
    </source>
</evidence>
<sequence>MNIVWRFILNILAFMMVAGDIPFDKIDKSVKIHKYSLYRVHKWKENNFQNAPSELSTRIDRMRGFPDIGYAIHITVGTPGQQFNALVDTGSSNFAIAASPNAGVPSYYHSRRSSTFQNRSQQVTVQYGKGTWTGDLMSDIVHLDVGFNRAIRQDFSGTPTKTFFDQLVDKTGIANIFSLTLYGPVLSKGLSWTSKDSNYGGEMTFGGIDRTLFLGHVYYTPVIKKWYYEVKLLNISVDGKPITMCCHGYEKYVTFVDSGTTEIVVPPAVFRTIVHSLQKFIQAPKLFWEGREVICPAGLGIAWSSLPIIEFTLPLAGVDGVLAYESSRFNLAISPQQYIRLSETVRNLGFPCYTFSISPSSNDAPVIILGDALMEGYTVVFDRINNQVGFAVSRFAAKNLTVSPGINRLERVKNGSLNIQNISSSSEDSVAIVSVVLASISLFMTCISIGVMTCIYFNHHRNKSSNDYPYRQVSSPHHPPAYSNAEEQYGSRDNSLADNGPTESD</sequence>
<keyword evidence="6 11" id="KW-0064">Aspartyl protease</keyword>
<organism evidence="16 17">
    <name type="scientific">Trichoplax adhaerens</name>
    <name type="common">Trichoplax reptans</name>
    <dbReference type="NCBI Taxonomy" id="10228"/>
    <lineage>
        <taxon>Eukaryota</taxon>
        <taxon>Metazoa</taxon>
        <taxon>Placozoa</taxon>
        <taxon>Uniplacotomia</taxon>
        <taxon>Trichoplacea</taxon>
        <taxon>Trichoplacidae</taxon>
        <taxon>Trichoplax</taxon>
    </lineage>
</organism>
<dbReference type="AlphaFoldDB" id="B3RU95"/>
<dbReference type="FunFam" id="2.40.70.10:FF:000182">
    <property type="entry name" value="Beta-secretase 1"/>
    <property type="match status" value="1"/>
</dbReference>
<dbReference type="GO" id="GO:0005802">
    <property type="term" value="C:trans-Golgi network"/>
    <property type="evidence" value="ECO:0000318"/>
    <property type="project" value="GO_Central"/>
</dbReference>
<evidence type="ECO:0000313" key="17">
    <source>
        <dbReference type="Proteomes" id="UP000009022"/>
    </source>
</evidence>
<dbReference type="PROSITE" id="PS00141">
    <property type="entry name" value="ASP_PROTEASE"/>
    <property type="match status" value="1"/>
</dbReference>
<evidence type="ECO:0000256" key="3">
    <source>
        <dbReference type="ARBA" id="ARBA00022670"/>
    </source>
</evidence>
<dbReference type="GO" id="GO:0050435">
    <property type="term" value="P:amyloid-beta metabolic process"/>
    <property type="evidence" value="ECO:0000318"/>
    <property type="project" value="GO_Central"/>
</dbReference>
<dbReference type="EMBL" id="DS985244">
    <property type="protein sequence ID" value="EDV25772.1"/>
    <property type="molecule type" value="Genomic_DNA"/>
</dbReference>
<dbReference type="Pfam" id="PF00026">
    <property type="entry name" value="Asp"/>
    <property type="match status" value="1"/>
</dbReference>
<evidence type="ECO:0000256" key="2">
    <source>
        <dbReference type="ARBA" id="ARBA00007447"/>
    </source>
</evidence>
<dbReference type="PROSITE" id="PS51767">
    <property type="entry name" value="PEPTIDASE_A1"/>
    <property type="match status" value="1"/>
</dbReference>
<dbReference type="KEGG" id="tad:TRIADDRAFT_55204"/>
<dbReference type="InterPro" id="IPR033121">
    <property type="entry name" value="PEPTIDASE_A1"/>
</dbReference>
<evidence type="ECO:0000256" key="5">
    <source>
        <dbReference type="ARBA" id="ARBA00022729"/>
    </source>
</evidence>
<dbReference type="InterPro" id="IPR001461">
    <property type="entry name" value="Aspartic_peptidase_A1"/>
</dbReference>
<feature type="compositionally biased region" description="Polar residues" evidence="12">
    <location>
        <begin position="491"/>
        <end position="505"/>
    </location>
</feature>
<dbReference type="PRINTS" id="PR01815">
    <property type="entry name" value="BACEFAMILY"/>
</dbReference>
<dbReference type="RefSeq" id="XP_002111805.1">
    <property type="nucleotide sequence ID" value="XM_002111769.1"/>
</dbReference>
<keyword evidence="10" id="KW-0865">Zymogen</keyword>
<evidence type="ECO:0000256" key="12">
    <source>
        <dbReference type="SAM" id="MobiDB-lite"/>
    </source>
</evidence>
<keyword evidence="7 11" id="KW-0378">Hydrolase</keyword>
<dbReference type="CTD" id="6753018"/>
<keyword evidence="17" id="KW-1185">Reference proteome</keyword>
<dbReference type="InParanoid" id="B3RU95"/>
<dbReference type="Gene3D" id="2.40.70.10">
    <property type="entry name" value="Acid Proteases"/>
    <property type="match status" value="2"/>
</dbReference>
<dbReference type="HOGENOM" id="CLU_039009_0_0_1"/>
<dbReference type="InterPro" id="IPR001969">
    <property type="entry name" value="Aspartic_peptidase_AS"/>
</dbReference>
<evidence type="ECO:0000256" key="14">
    <source>
        <dbReference type="SAM" id="SignalP"/>
    </source>
</evidence>
<evidence type="ECO:0000256" key="1">
    <source>
        <dbReference type="ARBA" id="ARBA00004479"/>
    </source>
</evidence>
<evidence type="ECO:0000259" key="15">
    <source>
        <dbReference type="PROSITE" id="PS51767"/>
    </source>
</evidence>
<evidence type="ECO:0000256" key="10">
    <source>
        <dbReference type="ARBA" id="ARBA00023145"/>
    </source>
</evidence>
<keyword evidence="9 13" id="KW-0472">Membrane</keyword>
<keyword evidence="3 11" id="KW-0645">Protease</keyword>
<dbReference type="GO" id="GO:0005886">
    <property type="term" value="C:plasma membrane"/>
    <property type="evidence" value="ECO:0000318"/>
    <property type="project" value="GO_Central"/>
</dbReference>
<keyword evidence="5 14" id="KW-0732">Signal</keyword>
<dbReference type="eggNOG" id="KOG1339">
    <property type="taxonomic scope" value="Eukaryota"/>
</dbReference>
<keyword evidence="4 13" id="KW-0812">Transmembrane</keyword>
<comment type="similarity">
    <text evidence="2 11">Belongs to the peptidase A1 family.</text>
</comment>
<dbReference type="Proteomes" id="UP000009022">
    <property type="component" value="Unassembled WGS sequence"/>
</dbReference>
<feature type="transmembrane region" description="Helical" evidence="13">
    <location>
        <begin position="430"/>
        <end position="457"/>
    </location>
</feature>
<dbReference type="GO" id="GO:0005768">
    <property type="term" value="C:endosome"/>
    <property type="evidence" value="ECO:0000318"/>
    <property type="project" value="GO_Central"/>
</dbReference>
<dbReference type="InterPro" id="IPR009119">
    <property type="entry name" value="BACE"/>
</dbReference>
<evidence type="ECO:0000256" key="11">
    <source>
        <dbReference type="RuleBase" id="RU000454"/>
    </source>
</evidence>
<accession>B3RU95</accession>
<protein>
    <recommendedName>
        <fullName evidence="15">Peptidase A1 domain-containing protein</fullName>
    </recommendedName>
</protein>
<dbReference type="GO" id="GO:0006509">
    <property type="term" value="P:membrane protein ectodomain proteolysis"/>
    <property type="evidence" value="ECO:0000318"/>
    <property type="project" value="GO_Central"/>
</dbReference>
<dbReference type="PhylomeDB" id="B3RU95"/>
<feature type="domain" description="Peptidase A1" evidence="15">
    <location>
        <begin position="70"/>
        <end position="391"/>
    </location>
</feature>
<keyword evidence="8 13" id="KW-1133">Transmembrane helix</keyword>
<name>B3RU95_TRIAD</name>
<feature type="signal peptide" evidence="14">
    <location>
        <begin position="1"/>
        <end position="19"/>
    </location>
</feature>
<dbReference type="InterPro" id="IPR021109">
    <property type="entry name" value="Peptidase_aspartic_dom_sf"/>
</dbReference>
<evidence type="ECO:0000256" key="6">
    <source>
        <dbReference type="ARBA" id="ARBA00022750"/>
    </source>
</evidence>
<evidence type="ECO:0000313" key="16">
    <source>
        <dbReference type="EMBL" id="EDV25772.1"/>
    </source>
</evidence>
<evidence type="ECO:0000256" key="4">
    <source>
        <dbReference type="ARBA" id="ARBA00022692"/>
    </source>
</evidence>
<dbReference type="PANTHER" id="PTHR47965:SF12">
    <property type="entry name" value="ASPARTIC PROTEINASE 3-RELATED"/>
    <property type="match status" value="1"/>
</dbReference>
<dbReference type="GeneID" id="6753018"/>